<dbReference type="AlphaFoldDB" id="A0A9X8N7Y4"/>
<accession>A0A9X8N7Y4</accession>
<sequence>MAILDFKALLDEAEKAPAVELKGIKGETIKLRKFENLPGADFKNVLKYIDIIQDDKVSEAGKIDAMDKCLIAAADKKDALKVALEKLPMGARNKVFGAWMEDGEAGNS</sequence>
<dbReference type="Proteomes" id="UP000184388">
    <property type="component" value="Unassembled WGS sequence"/>
</dbReference>
<proteinExistence type="predicted"/>
<dbReference type="EMBL" id="FRBK01000026">
    <property type="protein sequence ID" value="SHN24768.1"/>
    <property type="molecule type" value="Genomic_DNA"/>
</dbReference>
<evidence type="ECO:0000313" key="2">
    <source>
        <dbReference type="Proteomes" id="UP000184388"/>
    </source>
</evidence>
<comment type="caution">
    <text evidence="1">The sequence shown here is derived from an EMBL/GenBank/DDBJ whole genome shotgun (WGS) entry which is preliminary data.</text>
</comment>
<name>A0A9X8N7Y4_9ACTN</name>
<reference evidence="2" key="1">
    <citation type="submission" date="2016-11" db="EMBL/GenBank/DDBJ databases">
        <authorList>
            <person name="Jaros S."/>
            <person name="Januszkiewicz K."/>
            <person name="Wedrychowicz H."/>
        </authorList>
    </citation>
    <scope>NUCLEOTIDE SEQUENCE [LARGE SCALE GENOMIC DNA]</scope>
    <source>
        <strain evidence="2">CGMCC 4.3555</strain>
    </source>
</reference>
<protein>
    <submittedName>
        <fullName evidence="1">Uncharacterized protein</fullName>
    </submittedName>
</protein>
<organism evidence="1 2">
    <name type="scientific">Streptomyces yunnanensis</name>
    <dbReference type="NCBI Taxonomy" id="156453"/>
    <lineage>
        <taxon>Bacteria</taxon>
        <taxon>Bacillati</taxon>
        <taxon>Actinomycetota</taxon>
        <taxon>Actinomycetes</taxon>
        <taxon>Kitasatosporales</taxon>
        <taxon>Streptomycetaceae</taxon>
        <taxon>Streptomyces</taxon>
    </lineage>
</organism>
<gene>
    <name evidence="1" type="ORF">SAMN05216268_126135</name>
</gene>
<evidence type="ECO:0000313" key="1">
    <source>
        <dbReference type="EMBL" id="SHN24768.1"/>
    </source>
</evidence>
<dbReference type="RefSeq" id="WP_073449068.1">
    <property type="nucleotide sequence ID" value="NZ_FRBK01000026.1"/>
</dbReference>